<reference evidence="2 3" key="1">
    <citation type="journal article" date="2015" name="Nature">
        <title>rRNA introns, odd ribosomes, and small enigmatic genomes across a large radiation of phyla.</title>
        <authorList>
            <person name="Brown C.T."/>
            <person name="Hug L.A."/>
            <person name="Thomas B.C."/>
            <person name="Sharon I."/>
            <person name="Castelle C.J."/>
            <person name="Singh A."/>
            <person name="Wilkins M.J."/>
            <person name="Williams K.H."/>
            <person name="Banfield J.F."/>
        </authorList>
    </citation>
    <scope>NUCLEOTIDE SEQUENCE [LARGE SCALE GENOMIC DNA]</scope>
</reference>
<keyword evidence="2" id="KW-0808">Transferase</keyword>
<accession>A0A0G0MNN6</accession>
<dbReference type="Proteomes" id="UP000034738">
    <property type="component" value="Unassembled WGS sequence"/>
</dbReference>
<feature type="transmembrane region" description="Helical" evidence="1">
    <location>
        <begin position="73"/>
        <end position="89"/>
    </location>
</feature>
<sequence length="125" mass="13562">IRQKGPYGNGTPILTGEAVIEDEPFAVLWGDEFIYSKPPRLKQMIVISIILSIFGVLLTPFVIRLIYGDAYSGSIFYAQLLFAFIWLVVPTAPTGSSTVGTAIEGVLPKGFVIVLLGSKINHPPL</sequence>
<evidence type="ECO:0000256" key="1">
    <source>
        <dbReference type="SAM" id="Phobius"/>
    </source>
</evidence>
<proteinExistence type="predicted"/>
<evidence type="ECO:0000313" key="3">
    <source>
        <dbReference type="Proteomes" id="UP000034738"/>
    </source>
</evidence>
<dbReference type="InterPro" id="IPR029044">
    <property type="entry name" value="Nucleotide-diphossugar_trans"/>
</dbReference>
<dbReference type="GO" id="GO:0016740">
    <property type="term" value="F:transferase activity"/>
    <property type="evidence" value="ECO:0007669"/>
    <property type="project" value="UniProtKB-KW"/>
</dbReference>
<dbReference type="AlphaFoldDB" id="A0A0G0MNN6"/>
<gene>
    <name evidence="2" type="ORF">US95_C0006G0001</name>
</gene>
<feature type="transmembrane region" description="Helical" evidence="1">
    <location>
        <begin position="45"/>
        <end position="67"/>
    </location>
</feature>
<keyword evidence="1" id="KW-0812">Transmembrane</keyword>
<organism evidence="2 3">
    <name type="scientific">Candidatus Woesebacteria bacterium GW2011_GWB1_38_5</name>
    <dbReference type="NCBI Taxonomy" id="1618568"/>
    <lineage>
        <taxon>Bacteria</taxon>
        <taxon>Candidatus Woeseibacteriota</taxon>
    </lineage>
</organism>
<comment type="caution">
    <text evidence="2">The sequence shown here is derived from an EMBL/GenBank/DDBJ whole genome shotgun (WGS) entry which is preliminary data.</text>
</comment>
<dbReference type="Gene3D" id="3.90.550.10">
    <property type="entry name" value="Spore Coat Polysaccharide Biosynthesis Protein SpsA, Chain A"/>
    <property type="match status" value="1"/>
</dbReference>
<keyword evidence="1" id="KW-0472">Membrane</keyword>
<keyword evidence="1" id="KW-1133">Transmembrane helix</keyword>
<feature type="non-terminal residue" evidence="2">
    <location>
        <position position="1"/>
    </location>
</feature>
<protein>
    <submittedName>
        <fullName evidence="2">Nucleotidyl transferase</fullName>
    </submittedName>
</protein>
<dbReference type="EMBL" id="LBUY01000006">
    <property type="protein sequence ID" value="KKQ75279.1"/>
    <property type="molecule type" value="Genomic_DNA"/>
</dbReference>
<name>A0A0G0MNN6_9BACT</name>
<evidence type="ECO:0000313" key="2">
    <source>
        <dbReference type="EMBL" id="KKQ75279.1"/>
    </source>
</evidence>